<dbReference type="InterPro" id="IPR011711">
    <property type="entry name" value="GntR_C"/>
</dbReference>
<accession>A0A1H3FER6</accession>
<dbReference type="Proteomes" id="UP000199266">
    <property type="component" value="Unassembled WGS sequence"/>
</dbReference>
<dbReference type="CDD" id="cd07377">
    <property type="entry name" value="WHTH_GntR"/>
    <property type="match status" value="1"/>
</dbReference>
<keyword evidence="1" id="KW-0805">Transcription regulation</keyword>
<dbReference type="InterPro" id="IPR008920">
    <property type="entry name" value="TF_FadR/GntR_C"/>
</dbReference>
<proteinExistence type="predicted"/>
<dbReference type="InterPro" id="IPR036390">
    <property type="entry name" value="WH_DNA-bd_sf"/>
</dbReference>
<keyword evidence="3" id="KW-0804">Transcription</keyword>
<organism evidence="5 6">
    <name type="scientific">Acetomicrobium thermoterrenum DSM 13490</name>
    <dbReference type="NCBI Taxonomy" id="1120987"/>
    <lineage>
        <taxon>Bacteria</taxon>
        <taxon>Thermotogati</taxon>
        <taxon>Synergistota</taxon>
        <taxon>Synergistia</taxon>
        <taxon>Synergistales</taxon>
        <taxon>Acetomicrobiaceae</taxon>
        <taxon>Acetomicrobium</taxon>
    </lineage>
</organism>
<dbReference type="InterPro" id="IPR000524">
    <property type="entry name" value="Tscrpt_reg_HTH_GntR"/>
</dbReference>
<dbReference type="Gene3D" id="1.10.10.10">
    <property type="entry name" value="Winged helix-like DNA-binding domain superfamily/Winged helix DNA-binding domain"/>
    <property type="match status" value="1"/>
</dbReference>
<feature type="domain" description="HTH gntR-type" evidence="4">
    <location>
        <begin position="11"/>
        <end position="78"/>
    </location>
</feature>
<evidence type="ECO:0000256" key="2">
    <source>
        <dbReference type="ARBA" id="ARBA00023125"/>
    </source>
</evidence>
<gene>
    <name evidence="5" type="ORF">SAMN03080603_00999</name>
</gene>
<evidence type="ECO:0000313" key="5">
    <source>
        <dbReference type="EMBL" id="SDX88664.1"/>
    </source>
</evidence>
<dbReference type="PROSITE" id="PS50949">
    <property type="entry name" value="HTH_GNTR"/>
    <property type="match status" value="1"/>
</dbReference>
<dbReference type="SMART" id="SM00895">
    <property type="entry name" value="FCD"/>
    <property type="match status" value="1"/>
</dbReference>
<dbReference type="GO" id="GO:0003700">
    <property type="term" value="F:DNA-binding transcription factor activity"/>
    <property type="evidence" value="ECO:0007669"/>
    <property type="project" value="InterPro"/>
</dbReference>
<evidence type="ECO:0000256" key="3">
    <source>
        <dbReference type="ARBA" id="ARBA00023163"/>
    </source>
</evidence>
<dbReference type="EMBL" id="FNPD01000005">
    <property type="protein sequence ID" value="SDX88664.1"/>
    <property type="molecule type" value="Genomic_DNA"/>
</dbReference>
<dbReference type="Gene3D" id="1.20.120.530">
    <property type="entry name" value="GntR ligand-binding domain-like"/>
    <property type="match status" value="1"/>
</dbReference>
<name>A0A1H3FER6_9BACT</name>
<reference evidence="6" key="1">
    <citation type="submission" date="2016-10" db="EMBL/GenBank/DDBJ databases">
        <authorList>
            <person name="Varghese N."/>
            <person name="Submissions S."/>
        </authorList>
    </citation>
    <scope>NUCLEOTIDE SEQUENCE [LARGE SCALE GENOMIC DNA]</scope>
    <source>
        <strain evidence="6">DSM 13490</strain>
    </source>
</reference>
<dbReference type="RefSeq" id="WP_091461003.1">
    <property type="nucleotide sequence ID" value="NZ_FNPD01000005.1"/>
</dbReference>
<dbReference type="Pfam" id="PF07729">
    <property type="entry name" value="FCD"/>
    <property type="match status" value="1"/>
</dbReference>
<protein>
    <submittedName>
        <fullName evidence="5">DNA-binding transcriptional regulator, GntR family</fullName>
    </submittedName>
</protein>
<keyword evidence="2 5" id="KW-0238">DNA-binding</keyword>
<evidence type="ECO:0000259" key="4">
    <source>
        <dbReference type="PROSITE" id="PS50949"/>
    </source>
</evidence>
<dbReference type="Pfam" id="PF00392">
    <property type="entry name" value="GntR"/>
    <property type="match status" value="1"/>
</dbReference>
<sequence length="252" mass="29400">MLEILPKNKRETAREYVTRVLKYNIVNLNLKPGQAISENEIAELLGVSRTPVREAFLELAKASIVEVYPQKGTYISLIDMEMVEEARFMRCVLEKAIVDLACEKLTERDFIFLQHNLELQEYCVSRGDYKQLLEHDNDFHKYLFKACNKERVYNTLRGMMTHFDRVRILNLAEMDMRKTVDEHSAILEAIKVRDKKKSVALMEKHLTRVLFDQSYLAKQHPEYFKRPKSSPASGQANDDVQYSNKEAGIYIS</sequence>
<keyword evidence="6" id="KW-1185">Reference proteome</keyword>
<dbReference type="AlphaFoldDB" id="A0A1H3FER6"/>
<dbReference type="GO" id="GO:0003677">
    <property type="term" value="F:DNA binding"/>
    <property type="evidence" value="ECO:0007669"/>
    <property type="project" value="UniProtKB-KW"/>
</dbReference>
<evidence type="ECO:0000313" key="6">
    <source>
        <dbReference type="Proteomes" id="UP000199266"/>
    </source>
</evidence>
<dbReference type="PANTHER" id="PTHR43537:SF45">
    <property type="entry name" value="GNTR FAMILY REGULATORY PROTEIN"/>
    <property type="match status" value="1"/>
</dbReference>
<dbReference type="SMART" id="SM00345">
    <property type="entry name" value="HTH_GNTR"/>
    <property type="match status" value="1"/>
</dbReference>
<dbReference type="PANTHER" id="PTHR43537">
    <property type="entry name" value="TRANSCRIPTIONAL REGULATOR, GNTR FAMILY"/>
    <property type="match status" value="1"/>
</dbReference>
<evidence type="ECO:0000256" key="1">
    <source>
        <dbReference type="ARBA" id="ARBA00023015"/>
    </source>
</evidence>
<dbReference type="SUPFAM" id="SSF48008">
    <property type="entry name" value="GntR ligand-binding domain-like"/>
    <property type="match status" value="1"/>
</dbReference>
<dbReference type="SUPFAM" id="SSF46785">
    <property type="entry name" value="Winged helix' DNA-binding domain"/>
    <property type="match status" value="1"/>
</dbReference>
<dbReference type="InterPro" id="IPR036388">
    <property type="entry name" value="WH-like_DNA-bd_sf"/>
</dbReference>